<comment type="caution">
    <text evidence="3">The sequence shown here is derived from an EMBL/GenBank/DDBJ whole genome shotgun (WGS) entry which is preliminary data.</text>
</comment>
<dbReference type="Pfam" id="PF05699">
    <property type="entry name" value="Dimer_Tnp_hAT"/>
    <property type="match status" value="1"/>
</dbReference>
<dbReference type="EMBL" id="CACRXK020010162">
    <property type="protein sequence ID" value="CAB4018775.1"/>
    <property type="molecule type" value="Genomic_DNA"/>
</dbReference>
<organism evidence="3 4">
    <name type="scientific">Paramuricea clavata</name>
    <name type="common">Red gorgonian</name>
    <name type="synonym">Violescent sea-whip</name>
    <dbReference type="NCBI Taxonomy" id="317549"/>
    <lineage>
        <taxon>Eukaryota</taxon>
        <taxon>Metazoa</taxon>
        <taxon>Cnidaria</taxon>
        <taxon>Anthozoa</taxon>
        <taxon>Octocorallia</taxon>
        <taxon>Malacalcyonacea</taxon>
        <taxon>Plexauridae</taxon>
        <taxon>Paramuricea</taxon>
    </lineage>
</organism>
<reference evidence="3" key="1">
    <citation type="submission" date="2020-04" db="EMBL/GenBank/DDBJ databases">
        <authorList>
            <person name="Alioto T."/>
            <person name="Alioto T."/>
            <person name="Gomez Garrido J."/>
        </authorList>
    </citation>
    <scope>NUCLEOTIDE SEQUENCE</scope>
    <source>
        <strain evidence="3">A484AB</strain>
    </source>
</reference>
<sequence>KKKEARLQNEKRGERTFDQLNWGKAVPSSKPMSASSSLATNPITKEDNLPIEPSNSRSDNKVDSGENNAFEINVNEATSEEAITVAGSSCDDYSNCKVTESTICLALTSTDVLMHDKTSEESSTDEYPESSADNGESVNVTSTESTEVGEVFLPVRGTLVKMGPQLPPRILPKDSKSRSFPMSIFSKVMPSGETVARDWLVWSETTQNLFCFCCCLFARKSASATQSEFSHPQLGCNDNWRKLYEKTQSHEKSFSHVSNYMKWRDLVLSLEMCKGVDSLQQHKLVKEKERWCEIVKSLLQVTLHLAERNLPFRGSLELIANHDSTIQNHLDTVRKHQQQGEPEVAPEIKSFFRNVQRLYNLFSGSPARWKILKETAGVSLHGLSDTRWSARIDAVHALVKNHIKLLEVLSQIQTDLDLTDLGYSDAEILLVWMKSFEYILMATFWFKVLQCIDDVNKVLQYADISIADGVKHLSSLQNDVQNLRDSWESVLEEAKLVSSSLGQRTTLKEKRSRTMTAEESFKINIYYKALDSLLVQLSERYKVIDTVARRFDVIVNPPTDPNTEVIQEQAQCLAYSYPNDIVKDDLEEELRHFVKFFQLLGTSTKRNRALSILNHIYDKKLECLYPQICICLRIFLSIPVSVASGERSFSKLALIKNRLRSTMSQERLSSLMLLSIEHKFARTLDYEDLISTFAREKARKNRFNCFLENMSKVEHN</sequence>
<gene>
    <name evidence="3" type="ORF">PACLA_8A067518</name>
</gene>
<dbReference type="InterPro" id="IPR012337">
    <property type="entry name" value="RNaseH-like_sf"/>
</dbReference>
<feature type="region of interest" description="Disordered" evidence="1">
    <location>
        <begin position="117"/>
        <end position="145"/>
    </location>
</feature>
<evidence type="ECO:0000313" key="4">
    <source>
        <dbReference type="Proteomes" id="UP001152795"/>
    </source>
</evidence>
<dbReference type="SUPFAM" id="SSF53098">
    <property type="entry name" value="Ribonuclease H-like"/>
    <property type="match status" value="1"/>
</dbReference>
<dbReference type="PANTHER" id="PTHR45749:SF33">
    <property type="entry name" value="ZINC FINGER MYM-TYPE PROTEIN 1"/>
    <property type="match status" value="1"/>
</dbReference>
<dbReference type="OrthoDB" id="6630012at2759"/>
<dbReference type="GO" id="GO:0046983">
    <property type="term" value="F:protein dimerization activity"/>
    <property type="evidence" value="ECO:0007669"/>
    <property type="project" value="InterPro"/>
</dbReference>
<evidence type="ECO:0000256" key="1">
    <source>
        <dbReference type="SAM" id="MobiDB-lite"/>
    </source>
</evidence>
<protein>
    <submittedName>
        <fullName evidence="3">Zinc finger MYM-type 1-like</fullName>
    </submittedName>
</protein>
<evidence type="ECO:0000259" key="2">
    <source>
        <dbReference type="Pfam" id="PF05699"/>
    </source>
</evidence>
<feature type="compositionally biased region" description="Basic and acidic residues" evidence="1">
    <location>
        <begin position="1"/>
        <end position="17"/>
    </location>
</feature>
<feature type="domain" description="HAT C-terminal dimerisation" evidence="2">
    <location>
        <begin position="616"/>
        <end position="678"/>
    </location>
</feature>
<dbReference type="Proteomes" id="UP001152795">
    <property type="component" value="Unassembled WGS sequence"/>
</dbReference>
<proteinExistence type="predicted"/>
<dbReference type="AlphaFoldDB" id="A0A6S7II79"/>
<dbReference type="PANTHER" id="PTHR45749">
    <property type="match status" value="1"/>
</dbReference>
<feature type="compositionally biased region" description="Polar residues" evidence="1">
    <location>
        <begin position="131"/>
        <end position="145"/>
    </location>
</feature>
<feature type="region of interest" description="Disordered" evidence="1">
    <location>
        <begin position="1"/>
        <end position="66"/>
    </location>
</feature>
<accession>A0A6S7II79</accession>
<evidence type="ECO:0000313" key="3">
    <source>
        <dbReference type="EMBL" id="CAB4018775.1"/>
    </source>
</evidence>
<feature type="non-terminal residue" evidence="3">
    <location>
        <position position="1"/>
    </location>
</feature>
<name>A0A6S7II79_PARCT</name>
<feature type="compositionally biased region" description="Low complexity" evidence="1">
    <location>
        <begin position="24"/>
        <end position="37"/>
    </location>
</feature>
<keyword evidence="4" id="KW-1185">Reference proteome</keyword>
<dbReference type="InterPro" id="IPR008906">
    <property type="entry name" value="HATC_C_dom"/>
</dbReference>